<dbReference type="HOGENOM" id="CLU_296443_0_0_14"/>
<gene>
    <name evidence="1" type="ordered locus">MCJ_004800</name>
</gene>
<proteinExistence type="predicted"/>
<accession>C5J6S2</accession>
<evidence type="ECO:0000313" key="2">
    <source>
        <dbReference type="Proteomes" id="UP000001491"/>
    </source>
</evidence>
<reference evidence="2" key="1">
    <citation type="journal article" date="2009" name="BMC Bioinformatics">
        <title>The Mycoplasma conjunctivae genome sequencing, annotation and analysis.</title>
        <authorList>
            <person name="Calderon-Copete S.P."/>
            <person name="Wigger G."/>
            <person name="Wunderlin C."/>
            <person name="Schmidheini T."/>
            <person name="Frey J."/>
            <person name="Quail M.A."/>
            <person name="Falquet L."/>
        </authorList>
    </citation>
    <scope>NUCLEOTIDE SEQUENCE [LARGE SCALE GENOMIC DNA]</scope>
    <source>
        <strain evidence="2">ATCC 25834 / NCTC 10147 / HRC/581</strain>
    </source>
</reference>
<dbReference type="EMBL" id="FM864216">
    <property type="protein sequence ID" value="CAT05185.1"/>
    <property type="molecule type" value="Genomic_DNA"/>
</dbReference>
<name>C5J6S2_MESCH</name>
<dbReference type="Proteomes" id="UP000001491">
    <property type="component" value="Chromosome"/>
</dbReference>
<protein>
    <submittedName>
        <fullName evidence="1">Uncharacterized protein</fullName>
    </submittedName>
</protein>
<dbReference type="AlphaFoldDB" id="C5J6S2"/>
<keyword evidence="2" id="KW-1185">Reference proteome</keyword>
<evidence type="ECO:0000313" key="1">
    <source>
        <dbReference type="EMBL" id="CAT05185.1"/>
    </source>
</evidence>
<sequence length="1018" mass="119846">MKPLKQAKNDKTTSWVRDVFNYITTPHDKIDDLLTYKPFDYGKVPTLPKPGISYNVRNLVDKYPRPYEIIFEHFLEDFKKELNRGVISKKNLLESIKTYTVIKSFYGYNNCLQFIKFDHDNSTYYAQLVYIDIYNRQEPDLQIKAYFKEYSEGEARLGEPLILEQTKSGQIIVLERYYDYEEVKVQVDYYPSIAYRPVDQEGEITERTQKVKVEKLRFVEYSITIRSTIIDYFPTLIAGVFDVRSFKIVGNIEDYVNNYDETLQSYDTTQNEKEDFPIFDFKKIDLRESVNVKHTYSILVHTHDNKLWYATFVIGYNRRNNVEYNTHGYIKFNDVNLGEPIQLTNLKILKLTTGFYSIEEQKKLLYNATILGELDTEILNKKDYLIDTKGWFPKITEVSQLNQISYWYARLKNEFEQNVTLIKSYFLIDRVNGRDSLRLSDSATKVVDNISKDLNKDFSELFKPYREVFQNRFLSKYTFEEKTIRVKIFSYNFIDPNKYSAEYSYLDYELSDEDLRNIFSKSKVNISAKVEDFYFDKGIKFKLALYINGKKHSEKVLDFKKYERIFFDIQVNLKMYYQLGLSRLLNSTFSLSGISDDKNKEVDWNLDIKMPNVEKVGDIKVFDGNKFFAILKIEGQWGIYLFDNNLNYKDGILAARSPQLVHKVNNVRDDESVKLFGIDSFNSFVNIPFYAYDRKIGALIYDFDKSKFFTNIWDLPRNYQIYSPLIAIKEEYTNKILLSQPKSDGGLNYAWMNIILPNHYFEADVTASVFSRASTDIRESAVFSRLDANNKEISIEMQNTFSNGRTAFMQGHMNAWALSSVVDNHQVKNYTLYDNNGHVATSLNYHNIRKKFNQLQTTTVAMSFFVYEGLLPNHDTAGRWAEGLINYKKFDNLKFIDYKYDIYKNGVKSETIIGKLDRDKMEIENHILWFDMCEEIFGQDPNAEYEIVDLQIGEQATNNWRRFKLVDADPKWKGTTPYTLGGRIGIRVSLDHEWDVEEEKRRLAATPTHLKWAGDMDY</sequence>
<organism evidence="1 2">
    <name type="scientific">Mesomycoplasma conjunctivae (strain ATCC 25834 / NCTC 10147 / HRC/581)</name>
    <name type="common">Mycoplasma conjunctivae</name>
    <dbReference type="NCBI Taxonomy" id="572263"/>
    <lineage>
        <taxon>Bacteria</taxon>
        <taxon>Bacillati</taxon>
        <taxon>Mycoplasmatota</taxon>
        <taxon>Mycoplasmoidales</taxon>
        <taxon>Metamycoplasmataceae</taxon>
        <taxon>Mesomycoplasma</taxon>
    </lineage>
</organism>
<dbReference type="KEGG" id="mco:MCJ_004800"/>